<dbReference type="RefSeq" id="WP_169414515.1">
    <property type="nucleotide sequence ID" value="NZ_JAAXKZ010000083.1"/>
</dbReference>
<dbReference type="InterPro" id="IPR021667">
    <property type="entry name" value="HapK"/>
</dbReference>
<reference evidence="1 2" key="1">
    <citation type="submission" date="2020-04" db="EMBL/GenBank/DDBJ databases">
        <authorList>
            <person name="Klaysubun C."/>
            <person name="Duangmal K."/>
            <person name="Lipun K."/>
        </authorList>
    </citation>
    <scope>NUCLEOTIDE SEQUENCE [LARGE SCALE GENOMIC DNA]</scope>
    <source>
        <strain evidence="1 2">DSM 45300</strain>
    </source>
</reference>
<protein>
    <recommendedName>
        <fullName evidence="3">REDY-like protein HapK</fullName>
    </recommendedName>
</protein>
<keyword evidence="2" id="KW-1185">Reference proteome</keyword>
<evidence type="ECO:0008006" key="3">
    <source>
        <dbReference type="Google" id="ProtNLM"/>
    </source>
</evidence>
<dbReference type="InterPro" id="IPR011008">
    <property type="entry name" value="Dimeric_a/b-barrel"/>
</dbReference>
<organism evidence="1 2">
    <name type="scientific">Pseudonocardia bannensis</name>
    <dbReference type="NCBI Taxonomy" id="630973"/>
    <lineage>
        <taxon>Bacteria</taxon>
        <taxon>Bacillati</taxon>
        <taxon>Actinomycetota</taxon>
        <taxon>Actinomycetes</taxon>
        <taxon>Pseudonocardiales</taxon>
        <taxon>Pseudonocardiaceae</taxon>
        <taxon>Pseudonocardia</taxon>
    </lineage>
</organism>
<sequence>MTYRVFFLNKLRPGVDPADYEAWIRRSDYPIVRSSPGIVSYDVTRIEGTLDEEGTPSVNYLEVIEVTDIDAYRATAKTPEFVKLLAEWGTYVELDEALHGGVIE</sequence>
<gene>
    <name evidence="1" type="ORF">HF519_20050</name>
</gene>
<name>A0A848DMR3_9PSEU</name>
<dbReference type="EMBL" id="JAAXKZ010000083">
    <property type="protein sequence ID" value="NMH93823.1"/>
    <property type="molecule type" value="Genomic_DNA"/>
</dbReference>
<dbReference type="Proteomes" id="UP000586918">
    <property type="component" value="Unassembled WGS sequence"/>
</dbReference>
<dbReference type="Pfam" id="PF11639">
    <property type="entry name" value="HapK"/>
    <property type="match status" value="1"/>
</dbReference>
<proteinExistence type="predicted"/>
<evidence type="ECO:0000313" key="1">
    <source>
        <dbReference type="EMBL" id="NMH93823.1"/>
    </source>
</evidence>
<accession>A0A848DMR3</accession>
<dbReference type="Gene3D" id="3.30.70.100">
    <property type="match status" value="1"/>
</dbReference>
<comment type="caution">
    <text evidence="1">The sequence shown here is derived from an EMBL/GenBank/DDBJ whole genome shotgun (WGS) entry which is preliminary data.</text>
</comment>
<dbReference type="AlphaFoldDB" id="A0A848DMR3"/>
<dbReference type="SUPFAM" id="SSF54909">
    <property type="entry name" value="Dimeric alpha+beta barrel"/>
    <property type="match status" value="1"/>
</dbReference>
<evidence type="ECO:0000313" key="2">
    <source>
        <dbReference type="Proteomes" id="UP000586918"/>
    </source>
</evidence>